<dbReference type="Gene3D" id="3.30.420.10">
    <property type="entry name" value="Ribonuclease H-like superfamily/Ribonuclease H"/>
    <property type="match status" value="1"/>
</dbReference>
<dbReference type="InterPro" id="IPR036397">
    <property type="entry name" value="RNaseH_sf"/>
</dbReference>
<dbReference type="FunFam" id="1.10.340.70:FF:000001">
    <property type="entry name" value="Retrovirus-related Pol polyprotein from transposon gypsy-like Protein"/>
    <property type="match status" value="1"/>
</dbReference>
<evidence type="ECO:0000256" key="3">
    <source>
        <dbReference type="ARBA" id="ARBA00022722"/>
    </source>
</evidence>
<keyword evidence="6" id="KW-0695">RNA-directed DNA polymerase</keyword>
<evidence type="ECO:0000313" key="9">
    <source>
        <dbReference type="Proteomes" id="UP001152795"/>
    </source>
</evidence>
<organism evidence="8 9">
    <name type="scientific">Paramuricea clavata</name>
    <name type="common">Red gorgonian</name>
    <name type="synonym">Violescent sea-whip</name>
    <dbReference type="NCBI Taxonomy" id="317549"/>
    <lineage>
        <taxon>Eukaryota</taxon>
        <taxon>Metazoa</taxon>
        <taxon>Cnidaria</taxon>
        <taxon>Anthozoa</taxon>
        <taxon>Octocorallia</taxon>
        <taxon>Malacalcyonacea</taxon>
        <taxon>Plexauridae</taxon>
        <taxon>Paramuricea</taxon>
    </lineage>
</organism>
<dbReference type="GO" id="GO:0016787">
    <property type="term" value="F:hydrolase activity"/>
    <property type="evidence" value="ECO:0007669"/>
    <property type="project" value="UniProtKB-KW"/>
</dbReference>
<dbReference type="PANTHER" id="PTHR37984:SF15">
    <property type="entry name" value="INTEGRASE CATALYTIC DOMAIN-CONTAINING PROTEIN"/>
    <property type="match status" value="1"/>
</dbReference>
<comment type="caution">
    <text evidence="8">The sequence shown here is derived from an EMBL/GenBank/DDBJ whole genome shotgun (WGS) entry which is preliminary data.</text>
</comment>
<dbReference type="InterPro" id="IPR050951">
    <property type="entry name" value="Retrovirus_Pol_polyprotein"/>
</dbReference>
<keyword evidence="5" id="KW-0378">Hydrolase</keyword>
<dbReference type="InterPro" id="IPR000477">
    <property type="entry name" value="RT_dom"/>
</dbReference>
<name>A0A6S7KYM5_PARCT</name>
<evidence type="ECO:0000259" key="7">
    <source>
        <dbReference type="PROSITE" id="PS50994"/>
    </source>
</evidence>
<sequence length="869" mass="99961">MRKRDEDIQVFAYNVEALLSRAMPNIEKGDRETLLKQQFVEEVSIELKRQLLQRPTLSYEETVTSGQQLDLACQTSSSQSVNEMNTSGGTNQTVVESPLVMQLMESVDILTRKVPLREEDREKTAFSVGVDHCEFTVMPFGLTNASATFQRMMGNVLKGIKGCLVFIDDIIIFSETWEEHQLILKEVFSRIRAAGLKVKREKCQFAQESVKFLGHIVSARGTEPDPSKVEAVRDFATPSSLTEVRAFIGEHECVIAYASRTLTPAERNYSTTEKGCLAIVWTVNYWRPYLFGKAFDIVTDHQSLTWLQGLKEPKGRLARWILALQEYEFEIKHRPGKQHDNADTLSRFPRVSPALVPDWSPDEDLMVGVAATEVNASWPKEEIIKAQQDDLSIFLVVQKLRCTNTAPKKDEDGWNDNGEQRRYRQLWPEMEMRRVVPRKMRPDLLKLSHNDPCSGHIGVNRCLERLQQQYYWPVMASEVQLWVAECEMCDRRKSPVSPRKSPMKSIDVGHPLELWAMDILGPLPLTARGNQYILVMSDHFTKWVEAVPLAHQRADTVAKAFVDVVVTRHGVPRKILTDQGRNFEAELMRQVLHLLGVEKFRTSPYHPQTDGQVERLNRTLKGILTAYVNKDHTYWDVHLPLALFAYRNCVHSSSEVSPFRAVYGREASTPLVLMGIQTEAKEQFISNYCDELEKSLKDVQRFVKEKISEAQRKQEKGYDDRNNIDKSTPLKVGDRVWLNDTAVPRRLSRKLHLQWSGPYMALNRLGGTNYHIKPESGNRKSKVVYRNRLKSVPCRPRVEEGMSTCSPKETQHTALQTNEPTIHHQENLVVQPAHQERTNTLRRSTRRRRQPDRYQDYNLDEVEIEDALN</sequence>
<dbReference type="Pfam" id="PF17917">
    <property type="entry name" value="RT_RNaseH"/>
    <property type="match status" value="1"/>
</dbReference>
<keyword evidence="1" id="KW-0808">Transferase</keyword>
<dbReference type="InterPro" id="IPR043128">
    <property type="entry name" value="Rev_trsase/Diguanyl_cyclase"/>
</dbReference>
<reference evidence="8" key="1">
    <citation type="submission" date="2020-04" db="EMBL/GenBank/DDBJ databases">
        <authorList>
            <person name="Alioto T."/>
            <person name="Alioto T."/>
            <person name="Gomez Garrido J."/>
        </authorList>
    </citation>
    <scope>NUCLEOTIDE SEQUENCE</scope>
    <source>
        <strain evidence="8">A484AB</strain>
    </source>
</reference>
<dbReference type="Pfam" id="PF17921">
    <property type="entry name" value="Integrase_H2C2"/>
    <property type="match status" value="1"/>
</dbReference>
<dbReference type="Proteomes" id="UP001152795">
    <property type="component" value="Unassembled WGS sequence"/>
</dbReference>
<evidence type="ECO:0000256" key="1">
    <source>
        <dbReference type="ARBA" id="ARBA00022679"/>
    </source>
</evidence>
<evidence type="ECO:0000256" key="5">
    <source>
        <dbReference type="ARBA" id="ARBA00022801"/>
    </source>
</evidence>
<evidence type="ECO:0000256" key="4">
    <source>
        <dbReference type="ARBA" id="ARBA00022759"/>
    </source>
</evidence>
<dbReference type="Pfam" id="PF00078">
    <property type="entry name" value="RVT_1"/>
    <property type="match status" value="1"/>
</dbReference>
<dbReference type="Gene3D" id="1.10.340.70">
    <property type="match status" value="1"/>
</dbReference>
<dbReference type="Gene3D" id="3.30.70.270">
    <property type="match status" value="1"/>
</dbReference>
<dbReference type="GO" id="GO:0003676">
    <property type="term" value="F:nucleic acid binding"/>
    <property type="evidence" value="ECO:0007669"/>
    <property type="project" value="InterPro"/>
</dbReference>
<dbReference type="InterPro" id="IPR012337">
    <property type="entry name" value="RNaseH-like_sf"/>
</dbReference>
<gene>
    <name evidence="8" type="ORF">PACLA_8A045468</name>
</gene>
<keyword evidence="2" id="KW-0548">Nucleotidyltransferase</keyword>
<protein>
    <submittedName>
        <fullName evidence="8">Transposon Ty3-G Gag-Pol poly</fullName>
    </submittedName>
</protein>
<dbReference type="AlphaFoldDB" id="A0A6S7KYM5"/>
<evidence type="ECO:0000313" key="8">
    <source>
        <dbReference type="EMBL" id="CAB4031542.1"/>
    </source>
</evidence>
<dbReference type="FunFam" id="3.30.420.10:FF:000032">
    <property type="entry name" value="Retrovirus-related Pol polyprotein from transposon 297-like Protein"/>
    <property type="match status" value="1"/>
</dbReference>
<keyword evidence="9" id="KW-1185">Reference proteome</keyword>
<proteinExistence type="predicted"/>
<dbReference type="Gene3D" id="3.10.10.10">
    <property type="entry name" value="HIV Type 1 Reverse Transcriptase, subunit A, domain 1"/>
    <property type="match status" value="1"/>
</dbReference>
<feature type="domain" description="Integrase catalytic" evidence="7">
    <location>
        <begin position="507"/>
        <end position="666"/>
    </location>
</feature>
<dbReference type="SUPFAM" id="SSF53098">
    <property type="entry name" value="Ribonuclease H-like"/>
    <property type="match status" value="1"/>
</dbReference>
<keyword evidence="4" id="KW-0255">Endonuclease</keyword>
<dbReference type="InterPro" id="IPR041588">
    <property type="entry name" value="Integrase_H2C2"/>
</dbReference>
<dbReference type="GO" id="GO:0015074">
    <property type="term" value="P:DNA integration"/>
    <property type="evidence" value="ECO:0007669"/>
    <property type="project" value="InterPro"/>
</dbReference>
<dbReference type="PROSITE" id="PS50994">
    <property type="entry name" value="INTEGRASE"/>
    <property type="match status" value="1"/>
</dbReference>
<dbReference type="CDD" id="cd09274">
    <property type="entry name" value="RNase_HI_RT_Ty3"/>
    <property type="match status" value="1"/>
</dbReference>
<dbReference type="OrthoDB" id="425619at2759"/>
<accession>A0A6S7KYM5</accession>
<dbReference type="FunFam" id="3.30.70.270:FF:000003">
    <property type="entry name" value="Transposon Ty3-G Gag-Pol polyprotein"/>
    <property type="match status" value="1"/>
</dbReference>
<dbReference type="SUPFAM" id="SSF56672">
    <property type="entry name" value="DNA/RNA polymerases"/>
    <property type="match status" value="1"/>
</dbReference>
<dbReference type="Pfam" id="PF00665">
    <property type="entry name" value="rve"/>
    <property type="match status" value="1"/>
</dbReference>
<evidence type="ECO:0000256" key="6">
    <source>
        <dbReference type="ARBA" id="ARBA00022918"/>
    </source>
</evidence>
<dbReference type="CDD" id="cd01647">
    <property type="entry name" value="RT_LTR"/>
    <property type="match status" value="1"/>
</dbReference>
<dbReference type="GO" id="GO:0004519">
    <property type="term" value="F:endonuclease activity"/>
    <property type="evidence" value="ECO:0007669"/>
    <property type="project" value="UniProtKB-KW"/>
</dbReference>
<keyword evidence="3" id="KW-0540">Nuclease</keyword>
<dbReference type="InterPro" id="IPR001584">
    <property type="entry name" value="Integrase_cat-core"/>
</dbReference>
<dbReference type="EMBL" id="CACRXK020017713">
    <property type="protein sequence ID" value="CAB4031542.1"/>
    <property type="molecule type" value="Genomic_DNA"/>
</dbReference>
<dbReference type="InterPro" id="IPR043502">
    <property type="entry name" value="DNA/RNA_pol_sf"/>
</dbReference>
<dbReference type="InterPro" id="IPR041373">
    <property type="entry name" value="RT_RNaseH"/>
</dbReference>
<dbReference type="PANTHER" id="PTHR37984">
    <property type="entry name" value="PROTEIN CBG26694"/>
    <property type="match status" value="1"/>
</dbReference>
<dbReference type="GO" id="GO:0003964">
    <property type="term" value="F:RNA-directed DNA polymerase activity"/>
    <property type="evidence" value="ECO:0007669"/>
    <property type="project" value="UniProtKB-KW"/>
</dbReference>
<evidence type="ECO:0000256" key="2">
    <source>
        <dbReference type="ARBA" id="ARBA00022695"/>
    </source>
</evidence>